<evidence type="ECO:0000313" key="4">
    <source>
        <dbReference type="EMBL" id="MPW23129.1"/>
    </source>
</evidence>
<dbReference type="Pfam" id="PF00072">
    <property type="entry name" value="Response_reg"/>
    <property type="match status" value="1"/>
</dbReference>
<evidence type="ECO:0000256" key="2">
    <source>
        <dbReference type="PROSITE-ProRule" id="PRU00169"/>
    </source>
</evidence>
<gene>
    <name evidence="4" type="ORF">GCT13_41760</name>
</gene>
<proteinExistence type="predicted"/>
<dbReference type="InterPro" id="IPR050595">
    <property type="entry name" value="Bact_response_regulator"/>
</dbReference>
<dbReference type="InterPro" id="IPR001789">
    <property type="entry name" value="Sig_transdc_resp-reg_receiver"/>
</dbReference>
<organism evidence="4 5">
    <name type="scientific">Paraburkholderia franconis</name>
    <dbReference type="NCBI Taxonomy" id="2654983"/>
    <lineage>
        <taxon>Bacteria</taxon>
        <taxon>Pseudomonadati</taxon>
        <taxon>Pseudomonadota</taxon>
        <taxon>Betaproteobacteria</taxon>
        <taxon>Burkholderiales</taxon>
        <taxon>Burkholderiaceae</taxon>
        <taxon>Paraburkholderia</taxon>
    </lineage>
</organism>
<evidence type="ECO:0000256" key="1">
    <source>
        <dbReference type="ARBA" id="ARBA00022553"/>
    </source>
</evidence>
<feature type="domain" description="Response regulatory" evidence="3">
    <location>
        <begin position="6"/>
        <end position="120"/>
    </location>
</feature>
<reference evidence="4 5" key="1">
    <citation type="submission" date="2019-10" db="EMBL/GenBank/DDBJ databases">
        <title>Paraburkholderia sp. isolated from nodules of Mimosa pudica from Brazilian Atlantic Forest soils.</title>
        <authorList>
            <person name="Paulitsch F."/>
            <person name="Hungria M."/>
            <person name="Dall'Agnol R."/>
        </authorList>
    </citation>
    <scope>NUCLEOTIDE SEQUENCE [LARGE SCALE GENOMIC DNA]</scope>
    <source>
        <strain evidence="4 5">CNPSo 3157</strain>
    </source>
</reference>
<dbReference type="SMART" id="SM00448">
    <property type="entry name" value="REC"/>
    <property type="match status" value="1"/>
</dbReference>
<name>A0A7X1TL61_9BURK</name>
<dbReference type="InterPro" id="IPR011006">
    <property type="entry name" value="CheY-like_superfamily"/>
</dbReference>
<dbReference type="SUPFAM" id="SSF52172">
    <property type="entry name" value="CheY-like"/>
    <property type="match status" value="1"/>
</dbReference>
<sequence>MTTVPVVAIVDDDVSVREAIGLLVRSFDFAVELYGSGRDLLSDTALDRIACIITDIHMPVMNGFVLSDALRARGFNMPIIFMTAFAGEGYEERARESGAACFLNKPFKDTDILRCLQNTLKLPPD</sequence>
<dbReference type="AlphaFoldDB" id="A0A7X1TL61"/>
<keyword evidence="1 2" id="KW-0597">Phosphoprotein</keyword>
<dbReference type="PANTHER" id="PTHR44591">
    <property type="entry name" value="STRESS RESPONSE REGULATOR PROTEIN 1"/>
    <property type="match status" value="1"/>
</dbReference>
<dbReference type="GO" id="GO:0000160">
    <property type="term" value="P:phosphorelay signal transduction system"/>
    <property type="evidence" value="ECO:0007669"/>
    <property type="project" value="InterPro"/>
</dbReference>
<protein>
    <submittedName>
        <fullName evidence="4">Response regulator</fullName>
    </submittedName>
</protein>
<comment type="caution">
    <text evidence="4">The sequence shown here is derived from an EMBL/GenBank/DDBJ whole genome shotgun (WGS) entry which is preliminary data.</text>
</comment>
<dbReference type="Proteomes" id="UP000484381">
    <property type="component" value="Unassembled WGS sequence"/>
</dbReference>
<dbReference type="PROSITE" id="PS50110">
    <property type="entry name" value="RESPONSE_REGULATORY"/>
    <property type="match status" value="1"/>
</dbReference>
<accession>A0A7X1TL61</accession>
<dbReference type="PANTHER" id="PTHR44591:SF25">
    <property type="entry name" value="CHEMOTAXIS TWO-COMPONENT RESPONSE REGULATOR"/>
    <property type="match status" value="1"/>
</dbReference>
<evidence type="ECO:0000259" key="3">
    <source>
        <dbReference type="PROSITE" id="PS50110"/>
    </source>
</evidence>
<dbReference type="EMBL" id="WHNP01000092">
    <property type="protein sequence ID" value="MPW23129.1"/>
    <property type="molecule type" value="Genomic_DNA"/>
</dbReference>
<feature type="modified residue" description="4-aspartylphosphate" evidence="2">
    <location>
        <position position="55"/>
    </location>
</feature>
<keyword evidence="5" id="KW-1185">Reference proteome</keyword>
<dbReference type="RefSeq" id="WP_321574973.1">
    <property type="nucleotide sequence ID" value="NZ_WHNP01000092.1"/>
</dbReference>
<dbReference type="Gene3D" id="3.40.50.2300">
    <property type="match status" value="1"/>
</dbReference>
<evidence type="ECO:0000313" key="5">
    <source>
        <dbReference type="Proteomes" id="UP000484381"/>
    </source>
</evidence>